<protein>
    <submittedName>
        <fullName evidence="3">RHS repeat protein</fullName>
    </submittedName>
</protein>
<dbReference type="SUPFAM" id="SSF49265">
    <property type="entry name" value="Fibronectin type III"/>
    <property type="match status" value="3"/>
</dbReference>
<proteinExistence type="predicted"/>
<gene>
    <name evidence="3" type="ORF">EA660_00215</name>
</gene>
<organism evidence="3 4">
    <name type="scientific">Pseudoxanthomonas winnipegensis</name>
    <dbReference type="NCBI Taxonomy" id="2480810"/>
    <lineage>
        <taxon>Bacteria</taxon>
        <taxon>Pseudomonadati</taxon>
        <taxon>Pseudomonadota</taxon>
        <taxon>Gammaproteobacteria</taxon>
        <taxon>Lysobacterales</taxon>
        <taxon>Lysobacteraceae</taxon>
        <taxon>Pseudoxanthomonas</taxon>
    </lineage>
</organism>
<dbReference type="InterPro" id="IPR003961">
    <property type="entry name" value="FN3_dom"/>
</dbReference>
<dbReference type="SMART" id="SM00060">
    <property type="entry name" value="FN3"/>
    <property type="match status" value="3"/>
</dbReference>
<feature type="region of interest" description="Disordered" evidence="1">
    <location>
        <begin position="224"/>
        <end position="243"/>
    </location>
</feature>
<dbReference type="InterPro" id="IPR031325">
    <property type="entry name" value="RHS_repeat"/>
</dbReference>
<dbReference type="EMBL" id="SHMC01000001">
    <property type="protein sequence ID" value="TAA28068.1"/>
    <property type="molecule type" value="Genomic_DNA"/>
</dbReference>
<dbReference type="Proteomes" id="UP000292627">
    <property type="component" value="Unassembled WGS sequence"/>
</dbReference>
<dbReference type="PANTHER" id="PTHR32305">
    <property type="match status" value="1"/>
</dbReference>
<accession>A0A4Q8LG79</accession>
<dbReference type="PANTHER" id="PTHR32305:SF15">
    <property type="entry name" value="PROTEIN RHSA-RELATED"/>
    <property type="match status" value="1"/>
</dbReference>
<dbReference type="Pfam" id="PF05593">
    <property type="entry name" value="RHS_repeat"/>
    <property type="match status" value="2"/>
</dbReference>
<sequence>MDAVGQQGGDFSATEYWQGTFVYLPGKGDQELLSYPSSAMPTDGRAYPLTLADGSAVSCVANLAVGSNPSVGEGFEVVTRDGTRYRFDHMVTRAHSALKKSLPAPQAASARLATGVTPQAINGYILYRDEYIIYPTQVTDRFGNSVTYNWNSSNPNQLQSITSSDGRSISFTYVDSAGYQIQSASSAGRTWTYTYTSSISLSQVTLPDQSSWKFNLQSLVSRTPGQNGQCDNTNGGGTSTGSVTHPSGAVVTFGLQAVRMSRTWVPRECFYVDGAPTSAYYPKESFVMALVSKSINGPGLPSAGYNWTYSYDGTAGCWDPATVQANASGAPKCTSSTPSVRTATVTNPDGSVDKHVYGNRWQVDEGQLLSTQTAISGTAALRTETVAYGAPDEGPYPTSIGFSIQPRGDGGYASRHHPVKQRVIQQDGVTFSWSTTFDAMARPSQVTRSGPSAAVTEKTIYSDLPSIWVMDQPASVTNLGNGLVVAAGEYNNLGQLTKTYAFGRLTGIYGYGTGGMLSTVTDPNNRTTTYSNWKRGIPQSVGYADGNGRSAVVSDDGWITSHTDEVGYQYIFTYDGAGRLASTSYPSDGAPANPTTQVFEPIGMAEFGLAAGHWRQTVSTGNARKVAYYDSLWRPIVTREYDNGNETATKRFRRFAYDHEGRTTFASYPGTTDSLATGSWTSYDALGRETSVGQDTELTPSVQVATTAYLSGFKTRTTDPRGGVKITSFKAYDQPSYDLPIKIEAAEGTITEINRDDFGKPTAITRRDVSNTVSVTRSYIYNGYQQLCRSVEPESGATLVGYDLAGNVAWTAAGLAATQACDDGSGTAVSARKVGRTYDARNRLSTLSFPDGRGNQTWTYTPDGKPYQVTTANAGSGAESVINTYTYNARRQLIGEGMAQAGQAAALSIGYGYDANGNLATQTYPSGLTLSYAPNALGQPTQAGSYATGVSYYPNGAIKQFTYGNGVVHTMAQNARQMPARSTDTGGGAVIDMAYGFDPNGNVSAVTDYVDGRQTRSMTYDGLDRLATTQSVMFGGDNQAAFTYDALDNLKTFKVGAVSNYVYAYNARQQLETVSNAGSGSAVIGLGYDAQGNLANKNGQTYAFDYGNRLRSVPNKESYRYDASGRRVLSVASNGNIYSLYGQDGVLRYQQNQRANRRYEYIYLGGSLVARITNVQSVGTATTSVPASNGTGVYTVSWTAVTDAITYTLQEKVGSTGAWTTVYSGSATSYGASGKGTSVYSYRVQACAGSTCGGWSNEATVAVTLPSAPSAAPAVSAPANSSNGAYSISWTSVNTATSYEVKENGNGLYSGGGLSTSVSGRGTGNYTYTARACNSAGCGPWSAGATVAVTIPTPPSGAPAVSAPGSSSTGSYTVSWSAVGNASSYELQENGSTVYSGGNLSAGISGRGTGNYTYTARACNNVGCGPWSAGAPVAVTIPTPPSGAPTVSAPGSSSTGSYTVSWSAVGNASSYELQENSNTVYSGGNLALAIGGRGNGTYAYTARACNNVGCGPWSASASTTVALIPPTPVNTQQDLTNTGGKRWQYTAWWDAAPNATSYELQGYITYSGPNTSASTVKVGVNPPSNNPTYRVRACNATGCSAWSAVF</sequence>
<feature type="domain" description="Fibronectin type-III" evidence="2">
    <location>
        <begin position="1269"/>
        <end position="1339"/>
    </location>
</feature>
<evidence type="ECO:0000256" key="1">
    <source>
        <dbReference type="SAM" id="MobiDB-lite"/>
    </source>
</evidence>
<dbReference type="Gene3D" id="2.180.10.10">
    <property type="entry name" value="RHS repeat-associated core"/>
    <property type="match status" value="3"/>
</dbReference>
<dbReference type="Gene3D" id="2.60.40.10">
    <property type="entry name" value="Immunoglobulins"/>
    <property type="match status" value="4"/>
</dbReference>
<evidence type="ECO:0000313" key="4">
    <source>
        <dbReference type="Proteomes" id="UP000292627"/>
    </source>
</evidence>
<feature type="domain" description="Fibronectin type-III" evidence="2">
    <location>
        <begin position="1438"/>
        <end position="1511"/>
    </location>
</feature>
<dbReference type="RefSeq" id="WP_130549653.1">
    <property type="nucleotide sequence ID" value="NZ_SHMC01000001.1"/>
</dbReference>
<dbReference type="InterPro" id="IPR013783">
    <property type="entry name" value="Ig-like_fold"/>
</dbReference>
<feature type="domain" description="Fibronectin type-III" evidence="2">
    <location>
        <begin position="1352"/>
        <end position="1425"/>
    </location>
</feature>
<dbReference type="OrthoDB" id="6904246at2"/>
<dbReference type="InterPro" id="IPR036116">
    <property type="entry name" value="FN3_sf"/>
</dbReference>
<reference evidence="3 4" key="1">
    <citation type="submission" date="2019-02" db="EMBL/GenBank/DDBJ databases">
        <title>WGS of Pseudoxanthomonas species novum from clinical isolates.</title>
        <authorList>
            <person name="Bernier A.-M."/>
            <person name="Bernard K."/>
            <person name="Vachon A."/>
        </authorList>
    </citation>
    <scope>NUCLEOTIDE SEQUENCE [LARGE SCALE GENOMIC DNA]</scope>
    <source>
        <strain evidence="3 4">NML171200</strain>
    </source>
</reference>
<dbReference type="InterPro" id="IPR050708">
    <property type="entry name" value="T6SS_VgrG/RHS"/>
</dbReference>
<name>A0A4Q8LG79_9GAMM</name>
<evidence type="ECO:0000259" key="2">
    <source>
        <dbReference type="SMART" id="SM00060"/>
    </source>
</evidence>
<evidence type="ECO:0000313" key="3">
    <source>
        <dbReference type="EMBL" id="TAA28068.1"/>
    </source>
</evidence>
<comment type="caution">
    <text evidence="3">The sequence shown here is derived from an EMBL/GenBank/DDBJ whole genome shotgun (WGS) entry which is preliminary data.</text>
</comment>